<dbReference type="HOGENOM" id="CLU_626700_0_0_9"/>
<keyword evidence="1" id="KW-0812">Transmembrane</keyword>
<feature type="transmembrane region" description="Helical" evidence="1">
    <location>
        <begin position="176"/>
        <end position="196"/>
    </location>
</feature>
<dbReference type="STRING" id="701521.PECL_315"/>
<dbReference type="eggNOG" id="COG3290">
    <property type="taxonomic scope" value="Bacteria"/>
</dbReference>
<evidence type="ECO:0000313" key="3">
    <source>
        <dbReference type="EMBL" id="AEV94627.1"/>
    </source>
</evidence>
<organism evidence="3 4">
    <name type="scientific">Pediococcus claussenii (strain ATCC BAA-344 / DSM 14800 / JCM 18046 / KCTC 3811 / LMG 21948 / P06)</name>
    <dbReference type="NCBI Taxonomy" id="701521"/>
    <lineage>
        <taxon>Bacteria</taxon>
        <taxon>Bacillati</taxon>
        <taxon>Bacillota</taxon>
        <taxon>Bacilli</taxon>
        <taxon>Lactobacillales</taxon>
        <taxon>Lactobacillaceae</taxon>
        <taxon>Pediococcus</taxon>
    </lineage>
</organism>
<dbReference type="GO" id="GO:0042802">
    <property type="term" value="F:identical protein binding"/>
    <property type="evidence" value="ECO:0007669"/>
    <property type="project" value="TreeGrafter"/>
</dbReference>
<gene>
    <name evidence="3" type="primary">agrC</name>
    <name evidence="3" type="ordered locus">PECL_315</name>
</gene>
<dbReference type="Gene3D" id="3.30.565.10">
    <property type="entry name" value="Histidine kinase-like ATPase, C-terminal domain"/>
    <property type="match status" value="1"/>
</dbReference>
<keyword evidence="4" id="KW-1185">Reference proteome</keyword>
<keyword evidence="1" id="KW-1133">Transmembrane helix</keyword>
<proteinExistence type="predicted"/>
<dbReference type="EMBL" id="CP003137">
    <property type="protein sequence ID" value="AEV94627.1"/>
    <property type="molecule type" value="Genomic_DNA"/>
</dbReference>
<evidence type="ECO:0000313" key="4">
    <source>
        <dbReference type="Proteomes" id="UP000005444"/>
    </source>
</evidence>
<feature type="transmembrane region" description="Helical" evidence="1">
    <location>
        <begin position="20"/>
        <end position="41"/>
    </location>
</feature>
<dbReference type="Pfam" id="PF14501">
    <property type="entry name" value="HATPase_c_5"/>
    <property type="match status" value="1"/>
</dbReference>
<dbReference type="InterPro" id="IPR036890">
    <property type="entry name" value="HATPase_C_sf"/>
</dbReference>
<feature type="transmembrane region" description="Helical" evidence="1">
    <location>
        <begin position="62"/>
        <end position="85"/>
    </location>
</feature>
<reference evidence="3 4" key="1">
    <citation type="journal article" date="2012" name="J. Bacteriol.">
        <title>Complete Genome Sequence of the Beer Spoilage Organism Pediococcus claussenii ATCC BAA-344T.</title>
        <authorList>
            <person name="Pittet V."/>
            <person name="Abegunde T."/>
            <person name="Marfleet T."/>
            <person name="Haakensen M."/>
            <person name="Morrow K."/>
            <person name="Jayaprakash T."/>
            <person name="Schroeder K."/>
            <person name="Trost B."/>
            <person name="Byrns S."/>
            <person name="Bergsveinson J."/>
            <person name="Kusalik A."/>
            <person name="Ziola B."/>
        </authorList>
    </citation>
    <scope>NUCLEOTIDE SEQUENCE [LARGE SCALE GENOMIC DNA]</scope>
    <source>
        <strain evidence="3 4">ATCC BAA-344</strain>
    </source>
</reference>
<sequence length="423" mass="47985">MLQNIIPLLLVAATLSGANLFLWDDVCVVGFIGFAVSYLTFKTSKLKTLNLVKVLSNASFKANWIYYSNIFVFGFILMNIIDNLIIMLVERIMYLTHNYSNEQSAMIIVTVLAVSLPMIMSLFGQGIKQINIHFPNLGHQDFQRILWVLSLIVFGTLLFLVSFLKSEQRFGTEIGVYVAIALIMLIVVGVSMFFYAKSAINNLETEYQVEQQATLEHYVKHLEKSYLKIRRFKHDYQNILLTLNSFIEEKDLVGLQQYYSELMEASNQALAVEKGQFNNLELIQNKPIKSLLYIKLSEAQEDGIDVALEVDHPVYFGKYDFELSRMIGILMDNAIEEAQRHKKAQIIVGIISSTEANQVIIRNPINSNFRLTKLTEKGFSTKGSGRGNGLATVRSIAKKHDDYTISFAINNSDLETTLAIQNQ</sequence>
<evidence type="ECO:0000259" key="2">
    <source>
        <dbReference type="Pfam" id="PF14501"/>
    </source>
</evidence>
<dbReference type="Proteomes" id="UP000005444">
    <property type="component" value="Chromosome"/>
</dbReference>
<evidence type="ECO:0000256" key="1">
    <source>
        <dbReference type="SAM" id="Phobius"/>
    </source>
</evidence>
<keyword evidence="1" id="KW-0472">Membrane</keyword>
<dbReference type="PANTHER" id="PTHR40448:SF1">
    <property type="entry name" value="TWO-COMPONENT SENSOR HISTIDINE KINASE"/>
    <property type="match status" value="1"/>
</dbReference>
<feature type="domain" description="Sensor histidine kinase NatK-like C-terminal" evidence="2">
    <location>
        <begin position="322"/>
        <end position="420"/>
    </location>
</feature>
<name>G8PAR8_PEDCP</name>
<dbReference type="PANTHER" id="PTHR40448">
    <property type="entry name" value="TWO-COMPONENT SENSOR HISTIDINE KINASE"/>
    <property type="match status" value="1"/>
</dbReference>
<dbReference type="SUPFAM" id="SSF55874">
    <property type="entry name" value="ATPase domain of HSP90 chaperone/DNA topoisomerase II/histidine kinase"/>
    <property type="match status" value="1"/>
</dbReference>
<dbReference type="AlphaFoldDB" id="G8PAR8"/>
<dbReference type="InterPro" id="IPR032834">
    <property type="entry name" value="NatK-like_C"/>
</dbReference>
<accession>G8PAR8</accession>
<feature type="transmembrane region" description="Helical" evidence="1">
    <location>
        <begin position="105"/>
        <end position="124"/>
    </location>
</feature>
<dbReference type="PATRIC" id="fig|701521.8.peg.295"/>
<dbReference type="KEGG" id="pce:PECL_315"/>
<feature type="transmembrane region" description="Helical" evidence="1">
    <location>
        <begin position="145"/>
        <end position="164"/>
    </location>
</feature>
<protein>
    <submittedName>
        <fullName evidence="3">Accessory gene regulator C</fullName>
    </submittedName>
</protein>